<keyword evidence="3 4" id="KW-0012">Acyltransferase</keyword>
<dbReference type="KEGG" id="atl:Athai_11840"/>
<dbReference type="Pfam" id="PF13527">
    <property type="entry name" value="Acetyltransf_9"/>
    <property type="match status" value="1"/>
</dbReference>
<dbReference type="Pfam" id="PF13530">
    <property type="entry name" value="SCP2_2"/>
    <property type="match status" value="1"/>
</dbReference>
<dbReference type="GO" id="GO:0034069">
    <property type="term" value="F:aminoglycoside N-acetyltransferase activity"/>
    <property type="evidence" value="ECO:0007669"/>
    <property type="project" value="TreeGrafter"/>
</dbReference>
<evidence type="ECO:0000256" key="2">
    <source>
        <dbReference type="ARBA" id="ARBA00022679"/>
    </source>
</evidence>
<dbReference type="Gene3D" id="3.40.630.30">
    <property type="match status" value="2"/>
</dbReference>
<evidence type="ECO:0000256" key="1">
    <source>
        <dbReference type="ARBA" id="ARBA00009213"/>
    </source>
</evidence>
<protein>
    <submittedName>
        <fullName evidence="6">UPF0256 protein</fullName>
    </submittedName>
</protein>
<dbReference type="EMBL" id="AP023355">
    <property type="protein sequence ID" value="BCJ33681.1"/>
    <property type="molecule type" value="Genomic_DNA"/>
</dbReference>
<evidence type="ECO:0000313" key="6">
    <source>
        <dbReference type="EMBL" id="BCJ33681.1"/>
    </source>
</evidence>
<name>A0A7R7HVK4_9ACTN</name>
<dbReference type="PANTHER" id="PTHR37817:SF1">
    <property type="entry name" value="N-ACETYLTRANSFERASE EIS"/>
    <property type="match status" value="1"/>
</dbReference>
<dbReference type="NCBIfam" id="NF002367">
    <property type="entry name" value="PRK01346.1-4"/>
    <property type="match status" value="1"/>
</dbReference>
<dbReference type="AlphaFoldDB" id="A0A7R7HVK4"/>
<evidence type="ECO:0000259" key="5">
    <source>
        <dbReference type="PROSITE" id="PS51186"/>
    </source>
</evidence>
<comment type="similarity">
    <text evidence="1 4">Belongs to the acetyltransferase Eis family.</text>
</comment>
<dbReference type="Pfam" id="PF17668">
    <property type="entry name" value="Acetyltransf_17"/>
    <property type="match status" value="1"/>
</dbReference>
<dbReference type="InterPro" id="IPR051554">
    <property type="entry name" value="Acetyltransferase_Eis"/>
</dbReference>
<feature type="binding site" evidence="4">
    <location>
        <begin position="118"/>
        <end position="119"/>
    </location>
    <ligand>
        <name>acetyl-CoA</name>
        <dbReference type="ChEBI" id="CHEBI:57288"/>
    </ligand>
</feature>
<dbReference type="InterPro" id="IPR036527">
    <property type="entry name" value="SCP2_sterol-bd_dom_sf"/>
</dbReference>
<feature type="binding site" evidence="4">
    <location>
        <begin position="82"/>
        <end position="84"/>
    </location>
    <ligand>
        <name>acetyl-CoA</name>
        <dbReference type="ChEBI" id="CHEBI:57288"/>
    </ligand>
</feature>
<dbReference type="PROSITE" id="PS51186">
    <property type="entry name" value="GNAT"/>
    <property type="match status" value="1"/>
</dbReference>
<dbReference type="InterPro" id="IPR041380">
    <property type="entry name" value="Acetyltransf_17"/>
</dbReference>
<gene>
    <name evidence="6" type="ORF">Athai_11840</name>
</gene>
<feature type="active site" description="Proton donor" evidence="4">
    <location>
        <position position="123"/>
    </location>
</feature>
<feature type="active site" description="Proton acceptor; via carboxylate" evidence="4">
    <location>
        <position position="408"/>
    </location>
</feature>
<dbReference type="HAMAP" id="MF_01812">
    <property type="entry name" value="Eis"/>
    <property type="match status" value="1"/>
</dbReference>
<feature type="binding site" evidence="4">
    <location>
        <begin position="90"/>
        <end position="95"/>
    </location>
    <ligand>
        <name>acetyl-CoA</name>
        <dbReference type="ChEBI" id="CHEBI:57288"/>
    </ligand>
</feature>
<evidence type="ECO:0000256" key="3">
    <source>
        <dbReference type="ARBA" id="ARBA00023315"/>
    </source>
</evidence>
<evidence type="ECO:0000256" key="4">
    <source>
        <dbReference type="HAMAP-Rule" id="MF_01812"/>
    </source>
</evidence>
<evidence type="ECO:0000313" key="7">
    <source>
        <dbReference type="Proteomes" id="UP000611640"/>
    </source>
</evidence>
<dbReference type="PANTHER" id="PTHR37817">
    <property type="entry name" value="N-ACETYLTRANSFERASE EIS"/>
    <property type="match status" value="1"/>
</dbReference>
<dbReference type="InterPro" id="IPR025559">
    <property type="entry name" value="Eis_dom"/>
</dbReference>
<organism evidence="6 7">
    <name type="scientific">Actinocatenispora thailandica</name>
    <dbReference type="NCBI Taxonomy" id="227318"/>
    <lineage>
        <taxon>Bacteria</taxon>
        <taxon>Bacillati</taxon>
        <taxon>Actinomycetota</taxon>
        <taxon>Actinomycetes</taxon>
        <taxon>Micromonosporales</taxon>
        <taxon>Micromonosporaceae</taxon>
        <taxon>Actinocatenispora</taxon>
    </lineage>
</organism>
<dbReference type="InterPro" id="IPR022902">
    <property type="entry name" value="NAcTrfase_Eis"/>
</dbReference>
<dbReference type="RefSeq" id="WP_203960535.1">
    <property type="nucleotide sequence ID" value="NZ_AP023355.1"/>
</dbReference>
<keyword evidence="2 4" id="KW-0808">Transferase</keyword>
<comment type="subunit">
    <text evidence="4">Homohexamer; trimer of dimers.</text>
</comment>
<sequence>MDNYELRPITEDEVFSFQRCFGKAFGHDHHDDEAKLLRDQYELGRTLAAVHERDGVVGTGVSMRRELGIPGGTVPAAHVTLVSVAGTHRRRGLLRRLMTRQLTDLAGTDEPVAVLWPSEPAIYGRYGYGPATYTLEFDADNRELALPAAAEPYGFLREVELADSLKVIEEVFDAARADRPGMSGRTPAGWRAVVADPEHQRHGRSALRTIVHEGPDGPDGYAMFRMERSSDATGPQAVVHVEEAVATGLDAYRELWRFLFDVDLTRRVRYDYGTLDEPLRFLVTDPRRLGARLTDGVWLRILDLPVALAARAYPVDVDAVLDITDDLLPGNAGRWHLRVAGDELTCERTDRPADVALSIAELGAAYLGGTSLAALAVAGRVTELREGALAPLSAAFGWHREPAAIEVF</sequence>
<dbReference type="SUPFAM" id="SSF55718">
    <property type="entry name" value="SCP-like"/>
    <property type="match status" value="1"/>
</dbReference>
<reference evidence="6 7" key="1">
    <citation type="submission" date="2020-08" db="EMBL/GenBank/DDBJ databases">
        <title>Whole genome shotgun sequence of Actinocatenispora thailandica NBRC 105041.</title>
        <authorList>
            <person name="Komaki H."/>
            <person name="Tamura T."/>
        </authorList>
    </citation>
    <scope>NUCLEOTIDE SEQUENCE [LARGE SCALE GENOMIC DNA]</scope>
    <source>
        <strain evidence="6 7">NBRC 105041</strain>
    </source>
</reference>
<dbReference type="Proteomes" id="UP000611640">
    <property type="component" value="Chromosome"/>
</dbReference>
<keyword evidence="7" id="KW-1185">Reference proteome</keyword>
<feature type="domain" description="N-acetyltransferase" evidence="5">
    <location>
        <begin position="4"/>
        <end position="149"/>
    </location>
</feature>
<dbReference type="SUPFAM" id="SSF55729">
    <property type="entry name" value="Acyl-CoA N-acyltransferases (Nat)"/>
    <property type="match status" value="1"/>
</dbReference>
<dbReference type="InterPro" id="IPR016181">
    <property type="entry name" value="Acyl_CoA_acyltransferase"/>
</dbReference>
<accession>A0A7R7HVK4</accession>
<dbReference type="InterPro" id="IPR000182">
    <property type="entry name" value="GNAT_dom"/>
</dbReference>
<dbReference type="Gene3D" id="3.30.1050.10">
    <property type="entry name" value="SCP2 sterol-binding domain"/>
    <property type="match status" value="1"/>
</dbReference>
<proteinExistence type="inferred from homology"/>
<dbReference type="GO" id="GO:0030649">
    <property type="term" value="P:aminoglycoside antibiotic catabolic process"/>
    <property type="evidence" value="ECO:0007669"/>
    <property type="project" value="TreeGrafter"/>
</dbReference>